<sequence length="80" mass="8583">MGEFFIAIVILVLIVGIIITLKKIRSTNYSSTNRSRSNYSGNNTTDFISSGSVFSLQDTDRNDCSDTTSSNSDSGGSSCD</sequence>
<evidence type="ECO:0000313" key="3">
    <source>
        <dbReference type="EMBL" id="SUV17038.1"/>
    </source>
</evidence>
<keyword evidence="2" id="KW-1133">Transmembrane helix</keyword>
<dbReference type="Proteomes" id="UP000255295">
    <property type="component" value="Unassembled WGS sequence"/>
</dbReference>
<dbReference type="EMBL" id="UFSZ01000001">
    <property type="protein sequence ID" value="SUV17038.1"/>
    <property type="molecule type" value="Genomic_DNA"/>
</dbReference>
<feature type="compositionally biased region" description="Low complexity" evidence="1">
    <location>
        <begin position="65"/>
        <end position="80"/>
    </location>
</feature>
<proteinExistence type="predicted"/>
<keyword evidence="2" id="KW-0812">Transmembrane</keyword>
<comment type="caution">
    <text evidence="3">The sequence shown here is derived from an EMBL/GenBank/DDBJ whole genome shotgun (WGS) entry which is preliminary data.</text>
</comment>
<feature type="transmembrane region" description="Helical" evidence="2">
    <location>
        <begin position="6"/>
        <end position="24"/>
    </location>
</feature>
<name>A0AAJ4ZV75_LYSSH</name>
<evidence type="ECO:0000313" key="4">
    <source>
        <dbReference type="Proteomes" id="UP000255295"/>
    </source>
</evidence>
<accession>A0AAJ4ZV75</accession>
<keyword evidence="2" id="KW-0472">Membrane</keyword>
<feature type="region of interest" description="Disordered" evidence="1">
    <location>
        <begin position="57"/>
        <end position="80"/>
    </location>
</feature>
<organism evidence="3 4">
    <name type="scientific">Lysinibacillus sphaericus</name>
    <name type="common">Bacillus sphaericus</name>
    <dbReference type="NCBI Taxonomy" id="1421"/>
    <lineage>
        <taxon>Bacteria</taxon>
        <taxon>Bacillati</taxon>
        <taxon>Bacillota</taxon>
        <taxon>Bacilli</taxon>
        <taxon>Bacillales</taxon>
        <taxon>Bacillaceae</taxon>
        <taxon>Lysinibacillus</taxon>
    </lineage>
</organism>
<evidence type="ECO:0000256" key="2">
    <source>
        <dbReference type="SAM" id="Phobius"/>
    </source>
</evidence>
<protein>
    <submittedName>
        <fullName evidence="3">Uncharacterized protein</fullName>
    </submittedName>
</protein>
<dbReference type="AlphaFoldDB" id="A0AAJ4ZV75"/>
<evidence type="ECO:0000256" key="1">
    <source>
        <dbReference type="SAM" id="MobiDB-lite"/>
    </source>
</evidence>
<gene>
    <name evidence="3" type="ORF">NCTC10338_02125</name>
</gene>
<reference evidence="3 4" key="1">
    <citation type="submission" date="2018-06" db="EMBL/GenBank/DDBJ databases">
        <authorList>
            <consortium name="Pathogen Informatics"/>
            <person name="Doyle S."/>
        </authorList>
    </citation>
    <scope>NUCLEOTIDE SEQUENCE [LARGE SCALE GENOMIC DNA]</scope>
    <source>
        <strain evidence="3 4">NCTC10338</strain>
    </source>
</reference>